<dbReference type="EMBL" id="MWQN01000001">
    <property type="protein sequence ID" value="OPC83970.1"/>
    <property type="molecule type" value="Genomic_DNA"/>
</dbReference>
<accession>A0A1T3P4Z4</accession>
<protein>
    <submittedName>
        <fullName evidence="1">Uncharacterized protein</fullName>
    </submittedName>
</protein>
<name>A0A1T3P4Z4_9ACTN</name>
<dbReference type="STRING" id="159449.B4N89_26265"/>
<proteinExistence type="predicted"/>
<evidence type="ECO:0000313" key="1">
    <source>
        <dbReference type="EMBL" id="OPC83970.1"/>
    </source>
</evidence>
<comment type="caution">
    <text evidence="1">The sequence shown here is derived from an EMBL/GenBank/DDBJ whole genome shotgun (WGS) entry which is preliminary data.</text>
</comment>
<gene>
    <name evidence="1" type="ORF">B4N89_26265</name>
</gene>
<evidence type="ECO:0000313" key="2">
    <source>
        <dbReference type="Proteomes" id="UP000190037"/>
    </source>
</evidence>
<dbReference type="AlphaFoldDB" id="A0A1T3P4Z4"/>
<reference evidence="1 2" key="1">
    <citation type="submission" date="2017-03" db="EMBL/GenBank/DDBJ databases">
        <title>Draft genome sequence of Streptomyces scabrisporus NF3, endophyte isolated from Amphipterygium adstringens.</title>
        <authorList>
            <person name="Vazquez M."/>
            <person name="Ceapa C.D."/>
            <person name="Rodriguez Luna D."/>
            <person name="Sanchez Esquivel S."/>
        </authorList>
    </citation>
    <scope>NUCLEOTIDE SEQUENCE [LARGE SCALE GENOMIC DNA]</scope>
    <source>
        <strain evidence="1 2">NF3</strain>
    </source>
</reference>
<keyword evidence="2" id="KW-1185">Reference proteome</keyword>
<sequence>MGSEPVTVERVVGHRVPMDEMESPLGPEARSGAAFMALSEVAWCYPVDEVEPADLPMIAAEALAAGLESPALCELAGLGRGDDVRDLRDLFEQALAETGIELPSSGPAWRYALRRLAARIIDGNVVLADVAWGGWSDLAVETEEEREFVSLLPECACCVEYTLGYDAERWASEVRAAAIVLNSSPGRVGPAR</sequence>
<organism evidence="1 2">
    <name type="scientific">Embleya scabrispora</name>
    <dbReference type="NCBI Taxonomy" id="159449"/>
    <lineage>
        <taxon>Bacteria</taxon>
        <taxon>Bacillati</taxon>
        <taxon>Actinomycetota</taxon>
        <taxon>Actinomycetes</taxon>
        <taxon>Kitasatosporales</taxon>
        <taxon>Streptomycetaceae</taxon>
        <taxon>Embleya</taxon>
    </lineage>
</organism>
<dbReference type="Proteomes" id="UP000190037">
    <property type="component" value="Unassembled WGS sequence"/>
</dbReference>